<organism evidence="1 2">
    <name type="scientific">Slackia exigua (strain ATCC 700122 / DSM 15923 / CIP 105133 / JCM 11022 / KCTC 5966 / S-7)</name>
    <dbReference type="NCBI Taxonomy" id="649764"/>
    <lineage>
        <taxon>Bacteria</taxon>
        <taxon>Bacillati</taxon>
        <taxon>Actinomycetota</taxon>
        <taxon>Coriobacteriia</taxon>
        <taxon>Eggerthellales</taxon>
        <taxon>Eggerthellaceae</taxon>
        <taxon>Slackia</taxon>
    </lineage>
</organism>
<dbReference type="STRING" id="649764.HMPREF0762_01220"/>
<dbReference type="AlphaFoldDB" id="D0WHI1"/>
<comment type="caution">
    <text evidence="1">The sequence shown here is derived from an EMBL/GenBank/DDBJ whole genome shotgun (WGS) entry which is preliminary data.</text>
</comment>
<dbReference type="Proteomes" id="UP000006001">
    <property type="component" value="Unassembled WGS sequence"/>
</dbReference>
<proteinExistence type="predicted"/>
<dbReference type="HOGENOM" id="CLU_1276908_0_0_11"/>
<reference evidence="1" key="1">
    <citation type="submission" date="2009-10" db="EMBL/GenBank/DDBJ databases">
        <authorList>
            <person name="Weinstock G."/>
            <person name="Sodergren E."/>
            <person name="Clifton S."/>
            <person name="Fulton L."/>
            <person name="Fulton B."/>
            <person name="Courtney L."/>
            <person name="Fronick C."/>
            <person name="Harrison M."/>
            <person name="Strong C."/>
            <person name="Farmer C."/>
            <person name="Delahaunty K."/>
            <person name="Markovic C."/>
            <person name="Hall O."/>
            <person name="Minx P."/>
            <person name="Tomlinson C."/>
            <person name="Mitreva M."/>
            <person name="Nelson J."/>
            <person name="Hou S."/>
            <person name="Wollam A."/>
            <person name="Pepin K.H."/>
            <person name="Johnson M."/>
            <person name="Bhonagiri V."/>
            <person name="Nash W.E."/>
            <person name="Warren W."/>
            <person name="Chinwalla A."/>
            <person name="Mardis E.R."/>
            <person name="Wilson R.K."/>
        </authorList>
    </citation>
    <scope>NUCLEOTIDE SEQUENCE [LARGE SCALE GENOMIC DNA]</scope>
    <source>
        <strain evidence="1">ATCC 700122</strain>
    </source>
</reference>
<accession>D0WHI1</accession>
<name>D0WHI1_SLAES</name>
<protein>
    <submittedName>
        <fullName evidence="1">Uncharacterized protein</fullName>
    </submittedName>
</protein>
<evidence type="ECO:0000313" key="2">
    <source>
        <dbReference type="Proteomes" id="UP000006001"/>
    </source>
</evidence>
<keyword evidence="2" id="KW-1185">Reference proteome</keyword>
<gene>
    <name evidence="1" type="ORF">HMPREF0762_01220</name>
</gene>
<dbReference type="EMBL" id="ACUX02000007">
    <property type="protein sequence ID" value="EEZ61145.1"/>
    <property type="molecule type" value="Genomic_DNA"/>
</dbReference>
<evidence type="ECO:0000313" key="1">
    <source>
        <dbReference type="EMBL" id="EEZ61145.1"/>
    </source>
</evidence>
<sequence>MSKQAGYFGYIEILEGLRLELVLKFGDDLGRPLGIQMAEDFGALAGIELLENIRDVGRMKLLEAFMRDGQLDFREVTIEQVHVIPGNDLLFYIYIEEPADTDDGLFQQRMQAAQDPADADLGAEQTQLRAAGRDLQVVHANNFQALRIDDLLIEQIASEKDLSRLKIAEPDVERLGIQDHLVVGVIFDILAPTDHEWRSTRPFECKRCDTRKHLAC</sequence>